<dbReference type="EMBL" id="CAFBOH010000079">
    <property type="protein sequence ID" value="CAB4980601.1"/>
    <property type="molecule type" value="Genomic_DNA"/>
</dbReference>
<evidence type="ECO:0000313" key="3">
    <source>
        <dbReference type="EMBL" id="CAB4847550.1"/>
    </source>
</evidence>
<dbReference type="EMBL" id="CAEZXU010000017">
    <property type="protein sequence ID" value="CAB4694260.1"/>
    <property type="molecule type" value="Genomic_DNA"/>
</dbReference>
<reference evidence="4" key="1">
    <citation type="submission" date="2020-05" db="EMBL/GenBank/DDBJ databases">
        <authorList>
            <person name="Chiriac C."/>
            <person name="Salcher M."/>
            <person name="Ghai R."/>
            <person name="Kavagutti S V."/>
        </authorList>
    </citation>
    <scope>NUCLEOTIDE SEQUENCE</scope>
</reference>
<sequence>MESIEPVGDKNEIVIAPFLSVFICAGVNGCTERTTSAPVNTSPDLTSAPAVLNS</sequence>
<dbReference type="AlphaFoldDB" id="A0A6J7MI11"/>
<evidence type="ECO:0000313" key="2">
    <source>
        <dbReference type="EMBL" id="CAB4694260.1"/>
    </source>
</evidence>
<feature type="compositionally biased region" description="Polar residues" evidence="1">
    <location>
        <begin position="33"/>
        <end position="45"/>
    </location>
</feature>
<proteinExistence type="predicted"/>
<name>A0A6J7MI11_9ZZZZ</name>
<evidence type="ECO:0000313" key="4">
    <source>
        <dbReference type="EMBL" id="CAB4980601.1"/>
    </source>
</evidence>
<accession>A0A6J7MI11</accession>
<gene>
    <name evidence="2" type="ORF">UFOPK2592_00389</name>
    <name evidence="3" type="ORF">UFOPK3282_00167</name>
    <name evidence="4" type="ORF">UFOPK3935_00679</name>
</gene>
<organism evidence="4">
    <name type="scientific">freshwater metagenome</name>
    <dbReference type="NCBI Taxonomy" id="449393"/>
    <lineage>
        <taxon>unclassified sequences</taxon>
        <taxon>metagenomes</taxon>
        <taxon>ecological metagenomes</taxon>
    </lineage>
</organism>
<protein>
    <submittedName>
        <fullName evidence="4">Unannotated protein</fullName>
    </submittedName>
</protein>
<evidence type="ECO:0000256" key="1">
    <source>
        <dbReference type="SAM" id="MobiDB-lite"/>
    </source>
</evidence>
<dbReference type="EMBL" id="CAFBJG010000008">
    <property type="protein sequence ID" value="CAB4847550.1"/>
    <property type="molecule type" value="Genomic_DNA"/>
</dbReference>
<feature type="region of interest" description="Disordered" evidence="1">
    <location>
        <begin position="33"/>
        <end position="54"/>
    </location>
</feature>